<keyword evidence="4" id="KW-1185">Reference proteome</keyword>
<dbReference type="InterPro" id="IPR052726">
    <property type="entry name" value="Phage_Baseplate_Hub"/>
</dbReference>
<dbReference type="OrthoDB" id="4070623at2"/>
<evidence type="ECO:0000313" key="4">
    <source>
        <dbReference type="Proteomes" id="UP000017700"/>
    </source>
</evidence>
<dbReference type="Gene3D" id="2.30.110.50">
    <property type="match status" value="1"/>
</dbReference>
<dbReference type="SUPFAM" id="SSF69279">
    <property type="entry name" value="Phage tail proteins"/>
    <property type="match status" value="1"/>
</dbReference>
<feature type="region of interest" description="Disordered" evidence="1">
    <location>
        <begin position="264"/>
        <end position="292"/>
    </location>
</feature>
<dbReference type="EMBL" id="CP025084">
    <property type="protein sequence ID" value="AUH05321.1"/>
    <property type="molecule type" value="Genomic_DNA"/>
</dbReference>
<name>A0A2I5T8U7_SERS3</name>
<evidence type="ECO:0000313" key="3">
    <source>
        <dbReference type="EMBL" id="AUH05321.1"/>
    </source>
</evidence>
<reference evidence="3" key="2">
    <citation type="submission" date="2013-09" db="EMBL/GenBank/DDBJ databases">
        <authorList>
            <person name="Wang G."/>
            <person name="Yang Y."/>
            <person name="Su Y."/>
        </authorList>
    </citation>
    <scope>NUCLEOTIDE SEQUENCE</scope>
    <source>
        <strain evidence="3">ATCC 39006</strain>
    </source>
</reference>
<reference evidence="2 5" key="3">
    <citation type="submission" date="2017-11" db="EMBL/GenBank/DDBJ databases">
        <title>Complete genome sequence of Serratia sp. ATCC 39006 LacA.</title>
        <authorList>
            <person name="Hampton H.G."/>
            <person name="Jackson S.A."/>
            <person name="Jauregui R."/>
            <person name="Poulter G.T.M."/>
            <person name="Salmond G.P.C."/>
            <person name="Fineran P.C."/>
        </authorList>
    </citation>
    <scope>NUCLEOTIDE SEQUENCE [LARGE SCALE GENOMIC DNA]</scope>
    <source>
        <strain evidence="2 5">ATCC 39006</strain>
    </source>
</reference>
<dbReference type="AlphaFoldDB" id="A0A2I5T8U7"/>
<dbReference type="EMBL" id="CP025085">
    <property type="protein sequence ID" value="AUH01000.1"/>
    <property type="molecule type" value="Genomic_DNA"/>
</dbReference>
<feature type="compositionally biased region" description="Low complexity" evidence="1">
    <location>
        <begin position="273"/>
        <end position="283"/>
    </location>
</feature>
<reference evidence="3 4" key="1">
    <citation type="journal article" date="2013" name="Genome Announc.">
        <title>Draft genome sequence of Serratia sp. strain ATCC 39006, a model bacterium for analysis of the biosynthesis and regulation of prodigiosin, a carbapenem, and gas vesicles.</title>
        <authorList>
            <person name="Fineran P.C."/>
            <person name="Iglesias Cans M.C."/>
            <person name="Ramsay J.P."/>
            <person name="Wilf N.M."/>
            <person name="Cossyleon D."/>
            <person name="McNeil M.B."/>
            <person name="Williamson N.R."/>
            <person name="Monson R.E."/>
            <person name="Becher S.A."/>
            <person name="Stanton J.A."/>
            <person name="Brugger K."/>
            <person name="Brown S.D."/>
            <person name="Salmond G.P."/>
        </authorList>
    </citation>
    <scope>NUCLEOTIDE SEQUENCE [LARGE SCALE GENOMIC DNA]</scope>
    <source>
        <strain evidence="3">ATCC 39006</strain>
        <strain evidence="4">ATCC 39006 / SC 11482</strain>
    </source>
</reference>
<dbReference type="PANTHER" id="PTHR35862">
    <property type="entry name" value="FELS-2 PROPHAGE PROTEIN"/>
    <property type="match status" value="1"/>
</dbReference>
<dbReference type="Gene3D" id="3.55.50.10">
    <property type="entry name" value="Baseplate protein-like domains"/>
    <property type="match status" value="1"/>
</dbReference>
<dbReference type="STRING" id="104623.Ser39006_02485"/>
<evidence type="ECO:0000256" key="1">
    <source>
        <dbReference type="SAM" id="MobiDB-lite"/>
    </source>
</evidence>
<reference evidence="3" key="4">
    <citation type="submission" date="2017-11" db="EMBL/GenBank/DDBJ databases">
        <title>Complete genome sequence of Serratia sp. ATCC 39006.</title>
        <authorList>
            <person name="Hampton H.G."/>
            <person name="Jackson S.A."/>
            <person name="Jauregui R."/>
            <person name="Poulter G.T.M."/>
            <person name="Salmond G.P.C."/>
            <person name="Fineran P.C."/>
        </authorList>
    </citation>
    <scope>NUCLEOTIDE SEQUENCE</scope>
    <source>
        <strain evidence="3">ATCC 39006</strain>
    </source>
</reference>
<accession>A0A2I5T8U7</accession>
<dbReference type="PANTHER" id="PTHR35862:SF3">
    <property type="entry name" value="FELS-2 PROPHAGE PROTEIN"/>
    <property type="match status" value="1"/>
</dbReference>
<dbReference type="RefSeq" id="WP_021015749.1">
    <property type="nucleotide sequence ID" value="NZ_CP025084.1"/>
</dbReference>
<dbReference type="Proteomes" id="UP000017700">
    <property type="component" value="Chromosome"/>
</dbReference>
<dbReference type="KEGG" id="serq:CWC46_14970"/>
<proteinExistence type="predicted"/>
<evidence type="ECO:0000313" key="2">
    <source>
        <dbReference type="EMBL" id="AUH01000.1"/>
    </source>
</evidence>
<sequence>MITNNRIDIGAQMAPDFLITLIKNETAASSSTTKLQQNSVNISQRLISMSLEDNIGFTSDSLTITLDDSDGQLQMPQRGEKIAVSIGWKGQWLTRKGSYIVDQITYTGATDKITVMARSVDFRGTFNSPRSDSYHATTLGDIAKTIAERNELSVAIDTSLSLKTIEHVDQSNESDVKFISRIARQYGATVTLKNDVLILFIAGYGKSISGKSLATGLIERRDGDSHKLSIVDRKSKPVVIAKWHDYRDAKTHFVKISTREVQTTDPTITHPKAQSTTTAQQTSGNLLSGDQQNTTTLSKSYANKDDATQSAVSQWAQLQREGVQFTLRLAKGMEKLIPGMLVNIKGFKQIIDDRLWNIKKLTHTISSTGFVTEMELDVMMLDLEYDIEYGIENEKKS</sequence>
<organism evidence="3 4">
    <name type="scientific">Serratia sp. (strain ATCC 39006)</name>
    <name type="common">Prodigiosinella confusarubida</name>
    <dbReference type="NCBI Taxonomy" id="104623"/>
    <lineage>
        <taxon>Bacteria</taxon>
        <taxon>Pseudomonadati</taxon>
        <taxon>Pseudomonadota</taxon>
        <taxon>Gammaproteobacteria</taxon>
        <taxon>Enterobacterales</taxon>
        <taxon>Pectobacteriaceae</taxon>
        <taxon>Prodigiosinella</taxon>
    </lineage>
</organism>
<dbReference type="KEGG" id="sera:Ser39006_014975"/>
<dbReference type="Gene3D" id="4.10.220.110">
    <property type="match status" value="1"/>
</dbReference>
<protein>
    <submittedName>
        <fullName evidence="3">Late control D family protein</fullName>
    </submittedName>
</protein>
<dbReference type="Proteomes" id="UP000233778">
    <property type="component" value="Chromosome"/>
</dbReference>
<gene>
    <name evidence="2" type="ORF">CWC46_14970</name>
    <name evidence="3" type="ORF">Ser39006_014975</name>
</gene>
<evidence type="ECO:0000313" key="5">
    <source>
        <dbReference type="Proteomes" id="UP000233778"/>
    </source>
</evidence>
<dbReference type="Pfam" id="PF05954">
    <property type="entry name" value="Phage_GPD"/>
    <property type="match status" value="1"/>
</dbReference>